<dbReference type="InterPro" id="IPR002110">
    <property type="entry name" value="Ankyrin_rpt"/>
</dbReference>
<evidence type="ECO:0000256" key="1">
    <source>
        <dbReference type="ARBA" id="ARBA00022443"/>
    </source>
</evidence>
<reference evidence="8" key="1">
    <citation type="journal article" date="2016" name="BMC Genomics">
        <title>RNA sequencing to characterize transcriptional changes of sexual maturation and mating in the female oriental fruit fly Bactrocera dorsalis.</title>
        <authorList>
            <person name="Zheng W."/>
            <person name="Luo D."/>
            <person name="Wu F."/>
            <person name="Wang J."/>
            <person name="Zhang H."/>
        </authorList>
    </citation>
    <scope>NUCLEOTIDE SEQUENCE</scope>
</reference>
<feature type="compositionally biased region" description="Polar residues" evidence="4">
    <location>
        <begin position="1269"/>
        <end position="1281"/>
    </location>
</feature>
<evidence type="ECO:0000256" key="2">
    <source>
        <dbReference type="PROSITE-ProRule" id="PRU00023"/>
    </source>
</evidence>
<dbReference type="FunFam" id="2.30.42.10:FF:000018">
    <property type="entry name" value="SH3 and multiple ankyrin repeat domains protein 2"/>
    <property type="match status" value="1"/>
</dbReference>
<dbReference type="RefSeq" id="XP_049317251.1">
    <property type="nucleotide sequence ID" value="XM_049461294.1"/>
</dbReference>
<dbReference type="RefSeq" id="XP_049317250.1">
    <property type="nucleotide sequence ID" value="XM_049461293.1"/>
</dbReference>
<evidence type="ECO:0000313" key="10">
    <source>
        <dbReference type="RefSeq" id="XP_049317239.1"/>
    </source>
</evidence>
<evidence type="ECO:0000313" key="12">
    <source>
        <dbReference type="RefSeq" id="XP_049317241.1"/>
    </source>
</evidence>
<evidence type="ECO:0000313" key="17">
    <source>
        <dbReference type="RefSeq" id="XP_049317246.1"/>
    </source>
</evidence>
<dbReference type="RefSeq" id="XP_049317239.1">
    <property type="nucleotide sequence ID" value="XM_049461282.1"/>
</dbReference>
<feature type="compositionally biased region" description="Low complexity" evidence="4">
    <location>
        <begin position="792"/>
        <end position="808"/>
    </location>
</feature>
<name>A0A6J0RLZ4_BACDO</name>
<dbReference type="FunFam" id="3.10.20.90:FF:000029">
    <property type="entry name" value="SH3 and multiple ankyrin repeat domains protein 1"/>
    <property type="match status" value="1"/>
</dbReference>
<dbReference type="SUPFAM" id="SSF48403">
    <property type="entry name" value="Ankyrin repeat"/>
    <property type="match status" value="1"/>
</dbReference>
<dbReference type="GO" id="GO:0043197">
    <property type="term" value="C:dendritic spine"/>
    <property type="evidence" value="ECO:0007669"/>
    <property type="project" value="TreeGrafter"/>
</dbReference>
<dbReference type="InterPro" id="IPR036028">
    <property type="entry name" value="SH3-like_dom_sf"/>
</dbReference>
<feature type="region of interest" description="Disordered" evidence="4">
    <location>
        <begin position="1619"/>
        <end position="1677"/>
    </location>
</feature>
<evidence type="ECO:0000313" key="15">
    <source>
        <dbReference type="RefSeq" id="XP_049317244.1"/>
    </source>
</evidence>
<keyword evidence="2" id="KW-0040">ANK repeat</keyword>
<dbReference type="RefSeq" id="XP_049317253.1">
    <property type="nucleotide sequence ID" value="XM_049461296.1"/>
</dbReference>
<proteinExistence type="predicted"/>
<feature type="region of interest" description="Disordered" evidence="4">
    <location>
        <begin position="1109"/>
        <end position="1161"/>
    </location>
</feature>
<feature type="region of interest" description="Disordered" evidence="4">
    <location>
        <begin position="1195"/>
        <end position="1217"/>
    </location>
</feature>
<feature type="region of interest" description="Disordered" evidence="4">
    <location>
        <begin position="918"/>
        <end position="940"/>
    </location>
</feature>
<dbReference type="Pfam" id="PF12796">
    <property type="entry name" value="Ank_2"/>
    <property type="match status" value="2"/>
</dbReference>
<evidence type="ECO:0000259" key="6">
    <source>
        <dbReference type="PROSITE" id="PS50106"/>
    </source>
</evidence>
<dbReference type="FunFam" id="1.25.40.20:FF:000337">
    <property type="entry name" value="AF4/FMR2 family member 4 isoform X1"/>
    <property type="match status" value="1"/>
</dbReference>
<keyword evidence="1 3" id="KW-0728">SH3 domain</keyword>
<feature type="compositionally biased region" description="Polar residues" evidence="4">
    <location>
        <begin position="1133"/>
        <end position="1161"/>
    </location>
</feature>
<dbReference type="RefSeq" id="XP_049317247.1">
    <property type="nucleotide sequence ID" value="XM_049461290.1"/>
</dbReference>
<feature type="region of interest" description="Disordered" evidence="4">
    <location>
        <begin position="1575"/>
        <end position="1595"/>
    </location>
</feature>
<evidence type="ECO:0000313" key="21">
    <source>
        <dbReference type="RefSeq" id="XP_049317250.1"/>
    </source>
</evidence>
<dbReference type="RefSeq" id="XP_049317246.1">
    <property type="nucleotide sequence ID" value="XM_049461289.1"/>
</dbReference>
<feature type="compositionally biased region" description="Basic and acidic residues" evidence="4">
    <location>
        <begin position="841"/>
        <end position="851"/>
    </location>
</feature>
<evidence type="ECO:0000313" key="24">
    <source>
        <dbReference type="RefSeq" id="XP_049317253.1"/>
    </source>
</evidence>
<dbReference type="GO" id="GO:0030160">
    <property type="term" value="F:synaptic receptor adaptor activity"/>
    <property type="evidence" value="ECO:0007669"/>
    <property type="project" value="TreeGrafter"/>
</dbReference>
<dbReference type="Gene3D" id="1.25.40.20">
    <property type="entry name" value="Ankyrin repeat-containing domain"/>
    <property type="match status" value="2"/>
</dbReference>
<dbReference type="CDD" id="cd06746">
    <property type="entry name" value="PDZ_SHANK1_3-like"/>
    <property type="match status" value="1"/>
</dbReference>
<evidence type="ECO:0000313" key="8">
    <source>
        <dbReference type="RefSeq" id="XP_019846536.1"/>
    </source>
</evidence>
<evidence type="ECO:0000313" key="20">
    <source>
        <dbReference type="RefSeq" id="XP_049317249.1"/>
    </source>
</evidence>
<dbReference type="SUPFAM" id="SSF50156">
    <property type="entry name" value="PDZ domain-like"/>
    <property type="match status" value="1"/>
</dbReference>
<dbReference type="PROSITE" id="PS50088">
    <property type="entry name" value="ANK_REPEAT"/>
    <property type="match status" value="3"/>
</dbReference>
<dbReference type="SMR" id="A0A6J0RLZ4"/>
<feature type="domain" description="SH3" evidence="5">
    <location>
        <begin position="473"/>
        <end position="534"/>
    </location>
</feature>
<dbReference type="PANTHER" id="PTHR24135:SF28">
    <property type="entry name" value="LD13733P"/>
    <property type="match status" value="1"/>
</dbReference>
<dbReference type="Pfam" id="PF17820">
    <property type="entry name" value="PDZ_6"/>
    <property type="match status" value="1"/>
</dbReference>
<feature type="compositionally biased region" description="Low complexity" evidence="4">
    <location>
        <begin position="1242"/>
        <end position="1261"/>
    </location>
</feature>
<dbReference type="OrthoDB" id="445896at2759"/>
<evidence type="ECO:0000256" key="4">
    <source>
        <dbReference type="SAM" id="MobiDB-lite"/>
    </source>
</evidence>
<dbReference type="InterPro" id="IPR001452">
    <property type="entry name" value="SH3_domain"/>
</dbReference>
<evidence type="ECO:0000313" key="13">
    <source>
        <dbReference type="RefSeq" id="XP_049317242.1"/>
    </source>
</evidence>
<dbReference type="FunFam" id="2.30.30.40:FF:000178">
    <property type="entry name" value="SH3 and multiple ankyrin repeat domains protein"/>
    <property type="match status" value="1"/>
</dbReference>
<feature type="compositionally biased region" description="Low complexity" evidence="4">
    <location>
        <begin position="1109"/>
        <end position="1132"/>
    </location>
</feature>
<feature type="region of interest" description="Disordered" evidence="4">
    <location>
        <begin position="555"/>
        <end position="586"/>
    </location>
</feature>
<dbReference type="PROSITE" id="PS50106">
    <property type="entry name" value="PDZ"/>
    <property type="match status" value="1"/>
</dbReference>
<dbReference type="GO" id="GO:0045211">
    <property type="term" value="C:postsynaptic membrane"/>
    <property type="evidence" value="ECO:0007669"/>
    <property type="project" value="TreeGrafter"/>
</dbReference>
<dbReference type="SMART" id="SM00326">
    <property type="entry name" value="SH3"/>
    <property type="match status" value="1"/>
</dbReference>
<evidence type="ECO:0000259" key="5">
    <source>
        <dbReference type="PROSITE" id="PS50002"/>
    </source>
</evidence>
<dbReference type="RefSeq" id="XP_049317249.1">
    <property type="nucleotide sequence ID" value="XM_049461292.1"/>
</dbReference>
<feature type="region of interest" description="Disordered" evidence="4">
    <location>
        <begin position="1510"/>
        <end position="1546"/>
    </location>
</feature>
<dbReference type="OMA" id="RLDMHRT"/>
<feature type="repeat" description="ANK" evidence="2">
    <location>
        <begin position="199"/>
        <end position="231"/>
    </location>
</feature>
<dbReference type="CTD" id="50225"/>
<dbReference type="GO" id="GO:0014069">
    <property type="term" value="C:postsynaptic density"/>
    <property type="evidence" value="ECO:0007669"/>
    <property type="project" value="TreeGrafter"/>
</dbReference>
<dbReference type="Gene3D" id="2.30.42.10">
    <property type="match status" value="1"/>
</dbReference>
<dbReference type="CDD" id="cd17091">
    <property type="entry name" value="FERM_F0_SHANK"/>
    <property type="match status" value="1"/>
</dbReference>
<dbReference type="SUPFAM" id="SSF50044">
    <property type="entry name" value="SH3-domain"/>
    <property type="match status" value="1"/>
</dbReference>
<protein>
    <submittedName>
        <fullName evidence="8 9 10">Uncharacterized protein LOC105228183</fullName>
    </submittedName>
</protein>
<feature type="region of interest" description="Disordered" evidence="4">
    <location>
        <begin position="413"/>
        <end position="450"/>
    </location>
</feature>
<feature type="region of interest" description="Disordered" evidence="4">
    <location>
        <begin position="790"/>
        <end position="883"/>
    </location>
</feature>
<sequence>MDSGPGPGFDDEPPPEPRDGWLLVRVHVPELNVFKCLQFPSDRLVWDVKQQVLSSLPKVAFWFKELKESFNYGLFSPPSNGKAGKFLDEERRLGDYPFNGPVGYLELKYKRRVYKMLNLDERQLKALHTRANLRRFLECIHAGHVDKIAKMCSKGLDPNFHCPESGETPLTVATGAKKPNKLLIALVNGGALLDYRTKDGTTALHKAVEKDSLEAVTTLLELGASPNYKDGRGITPLYLSIARKCDPKVTESLLHDHATLGIQDTQGWNEVHQACRHGLVHHLEHLLFYGADMDGRNASGNTPLHVCAVNNQEACARMLLFRGAQRSALNYANQTPYQVAVIAGNMDLAEIIQNFKPDDVVPFRGQPRYNPKRRSAVGWPGGSCQSSCAGSLMGTLPRNSTCFHNGPPSPCPSEHIPYSSASSSLSEGSSGHRSHEDDISIVTDKSLGDTSDLISDSSGVGTNSDSAACSIGHPSTTVVCMEPYSGNAPGHISLQTGDVIEVVGSTDCGLLEGYIRGSNQSGFFPVDCVQEVSLRQKNTTAVAIISSNTNNTGCQSPYLPHASTGGSVNNVANPQRSPQLSISGNATTNAANNSVDTLSLNIIAPGHTQHSPSMSLNSNGSDSVMNAGYHNTLHLVSQFSSATAPRLKKAGLNEPRTIILHRAKRGFGFILRGAKASSPLMQLKPTERFPALQYLDDVDPGGVADMAGLRPGDFLLAIGNEDVRAASHEKVVEMIRSAGALVSMTVISPQFPNQMQAGAQFLPSIYQLSSGPNTPQASHRQCATLPRKMSLGPGSTAGSISAGSSVVSRMPAPIPPRRDPKTTLSVGRARAKSMVAGLENGGEKDDGDVPHTKSSSVESIITPTPTHPGTPVQLRTASIKARPTSSRITAAELEELFQRQQGESMDNSNSYSTMMTTSRFQSGTDSGPATPPPNTNSPMKAPLVYGSVAEMKRKTKIKNGTMRCKPCPIPSVGGSNGHDLKRFHSTPDLNTHLNGSVSTIWAAANKGHHSQDDVATLHSSLQRLNVLPPPTHPPPPPPIGQVIKVETRSTSEYESTLSLQQKLKKRAENDAVTSAAIDGIQSSFNPSTNAKIYASPQELRNVMAWKLRQSQENRQSQNDQQQQHQSPAPNAQVTSSPKAGSNPSTQAQKSSSQYAQPTTSQVMLQHPQLLEKTHYDAGQQNGNFEICTTNNNNNIGAGHAPPIPEPDYSFSESDDEDENSILVARNTKLNEKITLVDIVDTSGNSQASGSSTGSTSISHSLSVDEIQRVRSNLKQSKSSPNGFLKSENPQRPVAVSEAGAPGQNQSAEITAEDQKNNNKNNDQPVNEVIGEEGDNSSSGVSSDQEVAGANVKGNTTRTTDTIKKKPNVTIIEDPKANINEETPGSKLGKATITHSNIIGEDIATNSPSNISIICKTKSSLTLPSSSAAEVEVFSTSVATTLKEKTEDTPIAEISSASKIPTLNVANTAAVFEAKVTATTVTVKQMVQQQHAPAIQQQQQHISATKVKSLVMQSQQMSANKSHQSVSGRVGHVQSQLPSSQTMQQQSSILPVNIPQQHLHPNQKLLATQQHIFLQQQQQQQQQHHHHQQQLHQQHLQQILKAKTAAAGVTGTNTAAIVTKQQQQLHKKSQHEGKDAKCESEHEQRSEDEGDLSPSPPAKGFQRHNSLTRKQAAAIAMQRASRSAAVSLMQLPPPIESDSDPYELNSTGDNSNSNKPILNAAIPSSSGRTILSVPISAENIVLAPPPQFCDCNDIKHSPQQQLNHIQLAQQNNQQQLHYPHQQYQLQIRTHMQIQGGGSSAIENASGTVAMSGGVVNVGTMGRMRNVGTTPKTPHHRLH</sequence>
<dbReference type="GO" id="GO:0035255">
    <property type="term" value="F:ionotropic glutamate receptor binding"/>
    <property type="evidence" value="ECO:0007669"/>
    <property type="project" value="TreeGrafter"/>
</dbReference>
<dbReference type="RefSeq" id="XP_049317243.1">
    <property type="nucleotide sequence ID" value="XM_049461286.1"/>
</dbReference>
<feature type="compositionally biased region" description="Basic and acidic residues" evidence="4">
    <location>
        <begin position="1629"/>
        <end position="1646"/>
    </location>
</feature>
<feature type="region of interest" description="Disordered" evidence="4">
    <location>
        <begin position="1242"/>
        <end position="1360"/>
    </location>
</feature>
<dbReference type="Proteomes" id="UP001652620">
    <property type="component" value="Unplaced"/>
</dbReference>
<dbReference type="RefSeq" id="XP_049317242.1">
    <property type="nucleotide sequence ID" value="XM_049461285.1"/>
</dbReference>
<evidence type="ECO:0000313" key="11">
    <source>
        <dbReference type="RefSeq" id="XP_049317240.1"/>
    </source>
</evidence>
<evidence type="ECO:0000313" key="22">
    <source>
        <dbReference type="RefSeq" id="XP_049317251.1"/>
    </source>
</evidence>
<dbReference type="KEGG" id="bdr:105228183"/>
<dbReference type="PANTHER" id="PTHR24135">
    <property type="entry name" value="SH3 AND MULTIPLE ANKYRIN REPEAT DOMAINS PROTEIN"/>
    <property type="match status" value="1"/>
</dbReference>
<organism evidence="7 8">
    <name type="scientific">Bactrocera dorsalis</name>
    <name type="common">Oriental fruit fly</name>
    <name type="synonym">Dacus dorsalis</name>
    <dbReference type="NCBI Taxonomy" id="27457"/>
    <lineage>
        <taxon>Eukaryota</taxon>
        <taxon>Metazoa</taxon>
        <taxon>Ecdysozoa</taxon>
        <taxon>Arthropoda</taxon>
        <taxon>Hexapoda</taxon>
        <taxon>Insecta</taxon>
        <taxon>Pterygota</taxon>
        <taxon>Neoptera</taxon>
        <taxon>Endopterygota</taxon>
        <taxon>Diptera</taxon>
        <taxon>Brachycera</taxon>
        <taxon>Muscomorpha</taxon>
        <taxon>Tephritoidea</taxon>
        <taxon>Tephritidae</taxon>
        <taxon>Bactrocera</taxon>
        <taxon>Bactrocera</taxon>
    </lineage>
</organism>
<keyword evidence="7" id="KW-1185">Reference proteome</keyword>
<feature type="compositionally biased region" description="Polar residues" evidence="4">
    <location>
        <begin position="564"/>
        <end position="584"/>
    </location>
</feature>
<accession>A0A6J0RLZ4</accession>
<feature type="domain" description="PDZ" evidence="6">
    <location>
        <begin position="657"/>
        <end position="750"/>
    </location>
</feature>
<feature type="compositionally biased region" description="Low complexity" evidence="4">
    <location>
        <begin position="1317"/>
        <end position="1328"/>
    </location>
</feature>
<dbReference type="RefSeq" id="XP_049317244.1">
    <property type="nucleotide sequence ID" value="XM_049461287.1"/>
</dbReference>
<dbReference type="InterPro" id="IPR041489">
    <property type="entry name" value="PDZ_6"/>
</dbReference>
<feature type="compositionally biased region" description="Polar residues" evidence="4">
    <location>
        <begin position="852"/>
        <end position="861"/>
    </location>
</feature>
<dbReference type="InterPro" id="IPR036034">
    <property type="entry name" value="PDZ_sf"/>
</dbReference>
<feature type="repeat" description="ANK" evidence="2">
    <location>
        <begin position="266"/>
        <end position="298"/>
    </location>
</feature>
<dbReference type="SMART" id="SM00228">
    <property type="entry name" value="PDZ"/>
    <property type="match status" value="1"/>
</dbReference>
<feature type="region of interest" description="Disordered" evidence="4">
    <location>
        <begin position="1690"/>
        <end position="1719"/>
    </location>
</feature>
<dbReference type="RefSeq" id="XP_049317237.1">
    <property type="nucleotide sequence ID" value="XM_049461280.1"/>
</dbReference>
<dbReference type="FunCoup" id="A0A6J0RLZ4">
    <property type="interactions" value="10"/>
</dbReference>
<evidence type="ECO:0000313" key="16">
    <source>
        <dbReference type="RefSeq" id="XP_049317245.1"/>
    </source>
</evidence>
<dbReference type="InterPro" id="IPR051569">
    <property type="entry name" value="SHANK"/>
</dbReference>
<feature type="compositionally biased region" description="Polar residues" evidence="4">
    <location>
        <begin position="1703"/>
        <end position="1719"/>
    </location>
</feature>
<dbReference type="RefSeq" id="XP_049317252.1">
    <property type="nucleotide sequence ID" value="XM_049461295.1"/>
</dbReference>
<gene>
    <name evidence="8 9 10 11 12 13 14 15 16 17 18 19 20 21 22 23 24" type="primary">LOC105228183</name>
</gene>
<evidence type="ECO:0000313" key="23">
    <source>
        <dbReference type="RefSeq" id="XP_049317252.1"/>
    </source>
</evidence>
<dbReference type="Gene3D" id="2.30.30.40">
    <property type="entry name" value="SH3 Domains"/>
    <property type="match status" value="1"/>
</dbReference>
<dbReference type="RefSeq" id="XP_049317240.1">
    <property type="nucleotide sequence ID" value="XM_049461283.1"/>
</dbReference>
<dbReference type="RefSeq" id="XP_049317245.1">
    <property type="nucleotide sequence ID" value="XM_049461288.1"/>
</dbReference>
<evidence type="ECO:0000313" key="19">
    <source>
        <dbReference type="RefSeq" id="XP_049317248.1"/>
    </source>
</evidence>
<dbReference type="Gene3D" id="3.10.20.90">
    <property type="entry name" value="Phosphatidylinositol 3-kinase Catalytic Subunit, Chain A, domain 1"/>
    <property type="match status" value="1"/>
</dbReference>
<dbReference type="InParanoid" id="A0A6J0RLZ4"/>
<dbReference type="InterPro" id="IPR001478">
    <property type="entry name" value="PDZ"/>
</dbReference>
<evidence type="ECO:0000256" key="3">
    <source>
        <dbReference type="PROSITE-ProRule" id="PRU00192"/>
    </source>
</evidence>
<feature type="compositionally biased region" description="Polar residues" evidence="4">
    <location>
        <begin position="1335"/>
        <end position="1344"/>
    </location>
</feature>
<dbReference type="RefSeq" id="XP_049317248.1">
    <property type="nucleotide sequence ID" value="XM_049461291.1"/>
</dbReference>
<evidence type="ECO:0000313" key="7">
    <source>
        <dbReference type="Proteomes" id="UP001652620"/>
    </source>
</evidence>
<dbReference type="InterPro" id="IPR036770">
    <property type="entry name" value="Ankyrin_rpt-contain_sf"/>
</dbReference>
<feature type="compositionally biased region" description="Low complexity" evidence="4">
    <location>
        <begin position="862"/>
        <end position="871"/>
    </location>
</feature>
<reference evidence="8" key="2">
    <citation type="submission" date="2025-04" db="UniProtKB">
        <authorList>
            <consortium name="RefSeq"/>
        </authorList>
    </citation>
    <scope>IDENTIFICATION</scope>
    <source>
        <tissue evidence="9 10">Adult</tissue>
    </source>
</reference>
<dbReference type="PROSITE" id="PS50002">
    <property type="entry name" value="SH3"/>
    <property type="match status" value="1"/>
</dbReference>
<feature type="repeat" description="ANK" evidence="2">
    <location>
        <begin position="299"/>
        <end position="331"/>
    </location>
</feature>
<dbReference type="SMART" id="SM00248">
    <property type="entry name" value="ANK"/>
    <property type="match status" value="6"/>
</dbReference>
<dbReference type="Pfam" id="PF07653">
    <property type="entry name" value="SH3_2"/>
    <property type="match status" value="1"/>
</dbReference>
<dbReference type="RefSeq" id="XP_019846536.1">
    <property type="nucleotide sequence ID" value="XM_019990977.1"/>
</dbReference>
<feature type="compositionally biased region" description="Low complexity" evidence="4">
    <location>
        <begin position="419"/>
        <end position="431"/>
    </location>
</feature>
<evidence type="ECO:0000313" key="18">
    <source>
        <dbReference type="RefSeq" id="XP_049317247.1"/>
    </source>
</evidence>
<dbReference type="GeneID" id="105228183"/>
<evidence type="ECO:0000313" key="9">
    <source>
        <dbReference type="RefSeq" id="XP_049317237.1"/>
    </source>
</evidence>
<evidence type="ECO:0000313" key="14">
    <source>
        <dbReference type="RefSeq" id="XP_049317243.1"/>
    </source>
</evidence>
<dbReference type="RefSeq" id="XP_049317241.1">
    <property type="nucleotide sequence ID" value="XM_049461284.1"/>
</dbReference>
<dbReference type="PROSITE" id="PS50297">
    <property type="entry name" value="ANK_REP_REGION"/>
    <property type="match status" value="2"/>
</dbReference>